<evidence type="ECO:0000313" key="2">
    <source>
        <dbReference type="Proteomes" id="UP000280759"/>
    </source>
</evidence>
<sequence>MDQEIFSGFNTLLKKMYGKQASIETFNKFVEYCQKGKEVNGVKPVLNPINLYAFGLGITTAEADRLRIERYKQENAL</sequence>
<dbReference type="Proteomes" id="UP000280759">
    <property type="component" value="Unassembled WGS sequence"/>
</dbReference>
<dbReference type="RefSeq" id="WP_125073735.1">
    <property type="nucleotide sequence ID" value="NZ_UXEP01000003.1"/>
</dbReference>
<proteinExistence type="predicted"/>
<evidence type="ECO:0008006" key="3">
    <source>
        <dbReference type="Google" id="ProtNLM"/>
    </source>
</evidence>
<gene>
    <name evidence="1" type="ORF">FMV2238Y02_02490</name>
</gene>
<keyword evidence="2" id="KW-1185">Reference proteome</keyword>
<dbReference type="AlphaFoldDB" id="A0A3P5XM86"/>
<organism evidence="1 2">
    <name type="scientific">Streptococcus canis</name>
    <dbReference type="NCBI Taxonomy" id="1329"/>
    <lineage>
        <taxon>Bacteria</taxon>
        <taxon>Bacillati</taxon>
        <taxon>Bacillota</taxon>
        <taxon>Bacilli</taxon>
        <taxon>Lactobacillales</taxon>
        <taxon>Streptococcaceae</taxon>
        <taxon>Streptococcus</taxon>
    </lineage>
</organism>
<accession>A0A3P5XM86</accession>
<protein>
    <recommendedName>
        <fullName evidence="3">Phage protein</fullName>
    </recommendedName>
</protein>
<reference evidence="1 2" key="1">
    <citation type="submission" date="2018-10" db="EMBL/GenBank/DDBJ databases">
        <authorList>
            <consortium name="Molecular Microbiology and Infection Unit (UMMI)"/>
            <person name="Machado M."/>
        </authorList>
    </citation>
    <scope>NUCLEOTIDE SEQUENCE [LARGE SCALE GENOMIC DNA]</scope>
    <source>
        <strain evidence="1">FMV2238.02</strain>
    </source>
</reference>
<dbReference type="EMBL" id="UXEP01000003">
    <property type="protein sequence ID" value="VDC41807.1"/>
    <property type="molecule type" value="Genomic_DNA"/>
</dbReference>
<evidence type="ECO:0000313" key="1">
    <source>
        <dbReference type="EMBL" id="VDC41807.1"/>
    </source>
</evidence>
<name>A0A3P5XM86_STRCB</name>